<name>A0ACC1WX07_MELAZ</name>
<sequence>MELQIFFSFTIFLLFLVLLFKTLSVCRCRSSKIAKSKTKNIGQLPPGPPKLPLIGNLYNLIGHKLYHRALGDLAKKYGPLMHLKLGKMSIVVASSPKMAEQVMKKHDLAFAQRPELLITKMLPNDAGKDIVSAPYGDYWRQMKKLCVLELLSAKKVQSFSSLREEEALNLVESIRESSASAITINLTEKLYSFTSNMLCRAAFGNKFKDQPAFIRLTNQMLSLAGGFTLSEIFPTLKFLHMVSGMKAEVVRVHEEAGKILDSIIHQHEKKIMNTEYGKDWEKEDLIDVLLRLQNSGSLEIPLATKDVKAVIWGMFIAGTDTSTTTATWAMSEMMRNPRVLHKAQAEVREKLKGKKEISEADIQELSYLKLVIKETLRLHPPAPLLFPRECRQQCEINGYKIPIKTKLFVNVWAIGRDPEYWENPESFIPERFSESSIDFKGSNFEYTPFGAGRRMCPGLLFGVHNLELPLSQMLYHFDWKLPDGIKPEELDMTEVFGPIVGRKNDLYLVATPYSS</sequence>
<accession>A0ACC1WX07</accession>
<evidence type="ECO:0000313" key="1">
    <source>
        <dbReference type="EMBL" id="KAJ4702863.1"/>
    </source>
</evidence>
<dbReference type="Proteomes" id="UP001164539">
    <property type="component" value="Chromosome 13"/>
</dbReference>
<evidence type="ECO:0000313" key="2">
    <source>
        <dbReference type="Proteomes" id="UP001164539"/>
    </source>
</evidence>
<comment type="caution">
    <text evidence="1">The sequence shown here is derived from an EMBL/GenBank/DDBJ whole genome shotgun (WGS) entry which is preliminary data.</text>
</comment>
<reference evidence="1 2" key="1">
    <citation type="journal article" date="2023" name="Science">
        <title>Complex scaffold remodeling in plant triterpene biosynthesis.</title>
        <authorList>
            <person name="De La Pena R."/>
            <person name="Hodgson H."/>
            <person name="Liu J.C."/>
            <person name="Stephenson M.J."/>
            <person name="Martin A.C."/>
            <person name="Owen C."/>
            <person name="Harkess A."/>
            <person name="Leebens-Mack J."/>
            <person name="Jimenez L.E."/>
            <person name="Osbourn A."/>
            <person name="Sattely E.S."/>
        </authorList>
    </citation>
    <scope>NUCLEOTIDE SEQUENCE [LARGE SCALE GENOMIC DNA]</scope>
    <source>
        <strain evidence="2">cv. JPN11</strain>
        <tissue evidence="1">Leaf</tissue>
    </source>
</reference>
<keyword evidence="2" id="KW-1185">Reference proteome</keyword>
<gene>
    <name evidence="1" type="ORF">OWV82_022846</name>
</gene>
<protein>
    <submittedName>
        <fullName evidence="1">Cytochrome P450</fullName>
    </submittedName>
</protein>
<proteinExistence type="predicted"/>
<dbReference type="EMBL" id="CM051406">
    <property type="protein sequence ID" value="KAJ4702863.1"/>
    <property type="molecule type" value="Genomic_DNA"/>
</dbReference>
<organism evidence="1 2">
    <name type="scientific">Melia azedarach</name>
    <name type="common">Chinaberry tree</name>
    <dbReference type="NCBI Taxonomy" id="155640"/>
    <lineage>
        <taxon>Eukaryota</taxon>
        <taxon>Viridiplantae</taxon>
        <taxon>Streptophyta</taxon>
        <taxon>Embryophyta</taxon>
        <taxon>Tracheophyta</taxon>
        <taxon>Spermatophyta</taxon>
        <taxon>Magnoliopsida</taxon>
        <taxon>eudicotyledons</taxon>
        <taxon>Gunneridae</taxon>
        <taxon>Pentapetalae</taxon>
        <taxon>rosids</taxon>
        <taxon>malvids</taxon>
        <taxon>Sapindales</taxon>
        <taxon>Meliaceae</taxon>
        <taxon>Melia</taxon>
    </lineage>
</organism>